<keyword evidence="2" id="KW-1185">Reference proteome</keyword>
<name>A0A496PML1_9MICC</name>
<evidence type="ECO:0000313" key="1">
    <source>
        <dbReference type="EMBL" id="RKW71780.1"/>
    </source>
</evidence>
<accession>A0A496PML1</accession>
<gene>
    <name evidence="1" type="ORF">DWQ67_02830</name>
</gene>
<protein>
    <recommendedName>
        <fullName evidence="3">Recombinase RecT</fullName>
    </recommendedName>
</protein>
<comment type="caution">
    <text evidence="1">The sequence shown here is derived from an EMBL/GenBank/DDBJ whole genome shotgun (WGS) entry which is preliminary data.</text>
</comment>
<dbReference type="Proteomes" id="UP000273119">
    <property type="component" value="Unassembled WGS sequence"/>
</dbReference>
<reference evidence="1 2" key="1">
    <citation type="submission" date="2018-07" db="EMBL/GenBank/DDBJ databases">
        <title>Arthrobacter sp. nov., isolated from raw cow's milk with high bacterial count.</title>
        <authorList>
            <person name="Hahne J."/>
            <person name="Isele D."/>
            <person name="Lipski A."/>
        </authorList>
    </citation>
    <scope>NUCLEOTIDE SEQUENCE [LARGE SCALE GENOMIC DNA]</scope>
    <source>
        <strain evidence="1 2">JZ R-183</strain>
    </source>
</reference>
<dbReference type="AlphaFoldDB" id="A0A496PML1"/>
<proteinExistence type="predicted"/>
<dbReference type="EMBL" id="QQXL01000001">
    <property type="protein sequence ID" value="RKW71780.1"/>
    <property type="molecule type" value="Genomic_DNA"/>
</dbReference>
<evidence type="ECO:0008006" key="3">
    <source>
        <dbReference type="Google" id="ProtNLM"/>
    </source>
</evidence>
<organism evidence="1 2">
    <name type="scientific">Galactobacter caseinivorans</name>
    <dbReference type="NCBI Taxonomy" id="2676123"/>
    <lineage>
        <taxon>Bacteria</taxon>
        <taxon>Bacillati</taxon>
        <taxon>Actinomycetota</taxon>
        <taxon>Actinomycetes</taxon>
        <taxon>Micrococcales</taxon>
        <taxon>Micrococcaceae</taxon>
        <taxon>Galactobacter</taxon>
    </lineage>
</organism>
<evidence type="ECO:0000313" key="2">
    <source>
        <dbReference type="Proteomes" id="UP000273119"/>
    </source>
</evidence>
<dbReference type="RefSeq" id="WP_121484043.1">
    <property type="nucleotide sequence ID" value="NZ_QQXL01000001.1"/>
</dbReference>
<sequence>MTDLVRMGVSDKLAYAENMAGSNLLPKAYQRNPNNLLFAIEYAEALGIPPINAITSIHVINGKPTASADLMATLIRRAGHKLRVVGDDTYAEATLIRADDPDFEFKARWDMDKARKAGLNTPTWKSYPAAMLRSRAISEVARQGASDALNGVVYTPEEFGDESAWGKVRGTRTDTPAPAAAAALLEEDVIEEAPDDDPALPPEQLATMSVDGLRTHYTARQNAGATTEELDSIKALATTNKEN</sequence>